<reference evidence="9 10" key="1">
    <citation type="submission" date="2019-03" db="EMBL/GenBank/DDBJ databases">
        <title>Genomic Encyclopedia of Type Strains, Phase IV (KMG-IV): sequencing the most valuable type-strain genomes for metagenomic binning, comparative biology and taxonomic classification.</title>
        <authorList>
            <person name="Goeker M."/>
        </authorList>
    </citation>
    <scope>NUCLEOTIDE SEQUENCE [LARGE SCALE GENOMIC DNA]</scope>
    <source>
        <strain evidence="9 10">DSM 15969</strain>
    </source>
</reference>
<feature type="transmembrane region" description="Helical" evidence="7">
    <location>
        <begin position="139"/>
        <end position="159"/>
    </location>
</feature>
<evidence type="ECO:0000256" key="7">
    <source>
        <dbReference type="SAM" id="Phobius"/>
    </source>
</evidence>
<dbReference type="AlphaFoldDB" id="A0A4R1Q7A7"/>
<dbReference type="OrthoDB" id="9785600at2"/>
<keyword evidence="2" id="KW-1003">Cell membrane</keyword>
<feature type="transmembrane region" description="Helical" evidence="7">
    <location>
        <begin position="112"/>
        <end position="132"/>
    </location>
</feature>
<evidence type="ECO:0000313" key="9">
    <source>
        <dbReference type="EMBL" id="TCL37877.1"/>
    </source>
</evidence>
<feature type="transmembrane region" description="Helical" evidence="7">
    <location>
        <begin position="216"/>
        <end position="235"/>
    </location>
</feature>
<dbReference type="PANTHER" id="PTHR33362">
    <property type="entry name" value="SIALIC ACID TRAP TRANSPORTER PERMEASE PROTEIN SIAT-RELATED"/>
    <property type="match status" value="1"/>
</dbReference>
<dbReference type="GO" id="GO:0022857">
    <property type="term" value="F:transmembrane transporter activity"/>
    <property type="evidence" value="ECO:0007669"/>
    <property type="project" value="TreeGrafter"/>
</dbReference>
<dbReference type="NCBIfam" id="TIGR00786">
    <property type="entry name" value="dctM"/>
    <property type="match status" value="1"/>
</dbReference>
<feature type="transmembrane region" description="Helical" evidence="7">
    <location>
        <begin position="278"/>
        <end position="302"/>
    </location>
</feature>
<proteinExistence type="predicted"/>
<feature type="transmembrane region" description="Helical" evidence="7">
    <location>
        <begin position="356"/>
        <end position="379"/>
    </location>
</feature>
<keyword evidence="4 7" id="KW-0812">Transmembrane</keyword>
<feature type="domain" description="TRAP C4-dicarboxylate transport system permease DctM subunit" evidence="8">
    <location>
        <begin position="9"/>
        <end position="416"/>
    </location>
</feature>
<dbReference type="PANTHER" id="PTHR33362:SF4">
    <property type="entry name" value="2,3-DIKETO-L-GULONATE TRAP TRANSPORTER LARGE PERMEASE PROTEIN YIAN"/>
    <property type="match status" value="1"/>
</dbReference>
<feature type="transmembrane region" description="Helical" evidence="7">
    <location>
        <begin position="241"/>
        <end position="257"/>
    </location>
</feature>
<keyword evidence="5 7" id="KW-1133">Transmembrane helix</keyword>
<evidence type="ECO:0000259" key="8">
    <source>
        <dbReference type="Pfam" id="PF06808"/>
    </source>
</evidence>
<dbReference type="InterPro" id="IPR010656">
    <property type="entry name" value="DctM"/>
</dbReference>
<feature type="transmembrane region" description="Helical" evidence="7">
    <location>
        <begin position="79"/>
        <end position="106"/>
    </location>
</feature>
<dbReference type="GO" id="GO:0005886">
    <property type="term" value="C:plasma membrane"/>
    <property type="evidence" value="ECO:0007669"/>
    <property type="project" value="UniProtKB-SubCell"/>
</dbReference>
<comment type="subcellular location">
    <subcellularLocation>
        <location evidence="1">Cell inner membrane</location>
        <topology evidence="1">Multi-pass membrane protein</topology>
    </subcellularLocation>
</comment>
<feature type="transmembrane region" description="Helical" evidence="7">
    <location>
        <begin position="7"/>
        <end position="34"/>
    </location>
</feature>
<dbReference type="Pfam" id="PF06808">
    <property type="entry name" value="DctM"/>
    <property type="match status" value="1"/>
</dbReference>
<evidence type="ECO:0000256" key="5">
    <source>
        <dbReference type="ARBA" id="ARBA00022989"/>
    </source>
</evidence>
<protein>
    <submittedName>
        <fullName evidence="9">Tripartite ATP-independent transporter DctM subunit</fullName>
    </submittedName>
</protein>
<organism evidence="9 10">
    <name type="scientific">Anaerospora hongkongensis</name>
    <dbReference type="NCBI Taxonomy" id="244830"/>
    <lineage>
        <taxon>Bacteria</taxon>
        <taxon>Bacillati</taxon>
        <taxon>Bacillota</taxon>
        <taxon>Negativicutes</taxon>
        <taxon>Selenomonadales</taxon>
        <taxon>Sporomusaceae</taxon>
        <taxon>Anaerospora</taxon>
    </lineage>
</organism>
<accession>A0A4R1Q7A7</accession>
<keyword evidence="3" id="KW-0997">Cell inner membrane</keyword>
<evidence type="ECO:0000313" key="10">
    <source>
        <dbReference type="Proteomes" id="UP000295063"/>
    </source>
</evidence>
<evidence type="ECO:0000256" key="4">
    <source>
        <dbReference type="ARBA" id="ARBA00022692"/>
    </source>
</evidence>
<feature type="transmembrane region" description="Helical" evidence="7">
    <location>
        <begin position="54"/>
        <end position="72"/>
    </location>
</feature>
<evidence type="ECO:0000256" key="2">
    <source>
        <dbReference type="ARBA" id="ARBA00022475"/>
    </source>
</evidence>
<feature type="transmembrane region" description="Helical" evidence="7">
    <location>
        <begin position="399"/>
        <end position="422"/>
    </location>
</feature>
<dbReference type="EMBL" id="SLUI01000005">
    <property type="protein sequence ID" value="TCL37877.1"/>
    <property type="molecule type" value="Genomic_DNA"/>
</dbReference>
<keyword evidence="10" id="KW-1185">Reference proteome</keyword>
<sequence length="428" mass="45629">MEVTVVFIASLLIVMAMGIPIALALLMSGIALMLQLDMFDTQILASNLLDGADNFPLMAIPFFILAGELMNAGGISKRIIAFAMALVGHIRGGFGYVAIIASVIFAGLSGSAVADTAALGAILIPMMAEAGYDRAKSGALIASAGIIAPIMPLSIPMIVFGVTANVSIPKLFMSGVVPGLLLAIFLAAAWTWMVRKEQFIVQPRKSLGELWQATKAAAWAFVLPAIIIFGLRGGVFTPTEAAAIAAWYALFVGVFIYKELKISELHKVLTTAAKTTSIIMLLAAAAMVSSWLITVANIPGMITAMLADFMENKILLMFLINIIVLIVGTAMDVMPTILILTPVLMPIVQQAGIDPVYFGFMFVFNNCIGLLTPPVGTVLNVAAGVGKISMDDIIKRVMPFMWVEIILLLLLTLFPDLVLVPLKWLTAK</sequence>
<feature type="transmembrane region" description="Helical" evidence="7">
    <location>
        <begin position="314"/>
        <end position="344"/>
    </location>
</feature>
<name>A0A4R1Q7A7_9FIRM</name>
<evidence type="ECO:0000256" key="6">
    <source>
        <dbReference type="ARBA" id="ARBA00023136"/>
    </source>
</evidence>
<evidence type="ECO:0000256" key="1">
    <source>
        <dbReference type="ARBA" id="ARBA00004429"/>
    </source>
</evidence>
<gene>
    <name evidence="9" type="ORF">EV210_105319</name>
</gene>
<dbReference type="RefSeq" id="WP_132079115.1">
    <property type="nucleotide sequence ID" value="NZ_DALYTA010000004.1"/>
</dbReference>
<feature type="transmembrane region" description="Helical" evidence="7">
    <location>
        <begin position="171"/>
        <end position="195"/>
    </location>
</feature>
<dbReference type="PIRSF" id="PIRSF006066">
    <property type="entry name" value="HI0050"/>
    <property type="match status" value="1"/>
</dbReference>
<dbReference type="InterPro" id="IPR004681">
    <property type="entry name" value="TRAP_DctM"/>
</dbReference>
<comment type="caution">
    <text evidence="9">The sequence shown here is derived from an EMBL/GenBank/DDBJ whole genome shotgun (WGS) entry which is preliminary data.</text>
</comment>
<dbReference type="Proteomes" id="UP000295063">
    <property type="component" value="Unassembled WGS sequence"/>
</dbReference>
<keyword evidence="6 7" id="KW-0472">Membrane</keyword>
<evidence type="ECO:0000256" key="3">
    <source>
        <dbReference type="ARBA" id="ARBA00022519"/>
    </source>
</evidence>